<feature type="transmembrane region" description="Helical" evidence="1">
    <location>
        <begin position="146"/>
        <end position="172"/>
    </location>
</feature>
<dbReference type="PANTHER" id="PTHR42305:SF1">
    <property type="entry name" value="MEMBRANE PROTEIN RV1733C-RELATED"/>
    <property type="match status" value="1"/>
</dbReference>
<comment type="caution">
    <text evidence="2">The sequence shown here is derived from an EMBL/GenBank/DDBJ whole genome shotgun (WGS) entry which is preliminary data.</text>
</comment>
<dbReference type="EMBL" id="JACCBF010000001">
    <property type="protein sequence ID" value="NYD29679.1"/>
    <property type="molecule type" value="Genomic_DNA"/>
</dbReference>
<evidence type="ECO:0008006" key="4">
    <source>
        <dbReference type="Google" id="ProtNLM"/>
    </source>
</evidence>
<keyword evidence="1" id="KW-1133">Transmembrane helix</keyword>
<dbReference type="RefSeq" id="WP_179726029.1">
    <property type="nucleotide sequence ID" value="NZ_BAABEF010000001.1"/>
</dbReference>
<keyword evidence="3" id="KW-1185">Reference proteome</keyword>
<proteinExistence type="predicted"/>
<gene>
    <name evidence="2" type="ORF">BJ958_001225</name>
</gene>
<sequence>MHDFTRVGRPSSGNLVRRIGLDRNPLCRRSDHVEARARLAALVLCAVTVPFAMVAGVLAQDHLSTRAARDFAGREHHTATVVDDPSLSAARSVVVTTARVAWTDRAGERHEAITLAPAGTRRGDRMTVWSTRNGALTAPPLSGRNVLALAALAASGLLLGVVALSLVLLRALRWLLDRNRFRDWENEWAELDTGRRR</sequence>
<dbReference type="Proteomes" id="UP000582231">
    <property type="component" value="Unassembled WGS sequence"/>
</dbReference>
<evidence type="ECO:0000313" key="2">
    <source>
        <dbReference type="EMBL" id="NYD29679.1"/>
    </source>
</evidence>
<feature type="transmembrane region" description="Helical" evidence="1">
    <location>
        <begin position="39"/>
        <end position="59"/>
    </location>
</feature>
<evidence type="ECO:0000256" key="1">
    <source>
        <dbReference type="SAM" id="Phobius"/>
    </source>
</evidence>
<dbReference type="InterPro" id="IPR039708">
    <property type="entry name" value="MT1774/Rv1733c-like"/>
</dbReference>
<accession>A0A852RGN7</accession>
<dbReference type="AlphaFoldDB" id="A0A852RGN7"/>
<keyword evidence="1" id="KW-0812">Transmembrane</keyword>
<keyword evidence="1" id="KW-0472">Membrane</keyword>
<name>A0A852RGN7_9ACTN</name>
<dbReference type="PANTHER" id="PTHR42305">
    <property type="entry name" value="MEMBRANE PROTEIN RV1733C-RELATED"/>
    <property type="match status" value="1"/>
</dbReference>
<protein>
    <recommendedName>
        <fullName evidence="4">Transmembrane protein</fullName>
    </recommendedName>
</protein>
<evidence type="ECO:0000313" key="3">
    <source>
        <dbReference type="Proteomes" id="UP000582231"/>
    </source>
</evidence>
<organism evidence="2 3">
    <name type="scientific">Nocardioides kongjuensis</name>
    <dbReference type="NCBI Taxonomy" id="349522"/>
    <lineage>
        <taxon>Bacteria</taxon>
        <taxon>Bacillati</taxon>
        <taxon>Actinomycetota</taxon>
        <taxon>Actinomycetes</taxon>
        <taxon>Propionibacteriales</taxon>
        <taxon>Nocardioidaceae</taxon>
        <taxon>Nocardioides</taxon>
    </lineage>
</organism>
<reference evidence="2 3" key="1">
    <citation type="submission" date="2020-07" db="EMBL/GenBank/DDBJ databases">
        <title>Sequencing the genomes of 1000 actinobacteria strains.</title>
        <authorList>
            <person name="Klenk H.-P."/>
        </authorList>
    </citation>
    <scope>NUCLEOTIDE SEQUENCE [LARGE SCALE GENOMIC DNA]</scope>
    <source>
        <strain evidence="2 3">DSM 19082</strain>
    </source>
</reference>